<reference evidence="4 5" key="1">
    <citation type="journal article" date="2015" name="Int. Biodeterior. Biodegradation">
        <title>Physiological and genetic screening methods for the isolation of methyl tert-butyl ether-degrading bacteria for bioremediation purposes.</title>
        <authorList>
            <person name="Guisado I.M."/>
            <person name="Purswani J."/>
            <person name="Gonzalez Lopez J."/>
            <person name="Pozo C."/>
        </authorList>
    </citation>
    <scope>NUCLEOTIDE SEQUENCE [LARGE SCALE GENOMIC DNA]</scope>
    <source>
        <strain evidence="4 5">SH7</strain>
    </source>
</reference>
<dbReference type="Pfam" id="PF12833">
    <property type="entry name" value="HTH_18"/>
    <property type="match status" value="1"/>
</dbReference>
<dbReference type="GO" id="GO:0003700">
    <property type="term" value="F:DNA-binding transcription factor activity"/>
    <property type="evidence" value="ECO:0007669"/>
    <property type="project" value="InterPro"/>
</dbReference>
<dbReference type="Gene3D" id="1.10.10.60">
    <property type="entry name" value="Homeodomain-like"/>
    <property type="match status" value="2"/>
</dbReference>
<organism evidence="4 5">
    <name type="scientific">Paenibacillus etheri</name>
    <dbReference type="NCBI Taxonomy" id="1306852"/>
    <lineage>
        <taxon>Bacteria</taxon>
        <taxon>Bacillati</taxon>
        <taxon>Bacillota</taxon>
        <taxon>Bacilli</taxon>
        <taxon>Bacillales</taxon>
        <taxon>Paenibacillaceae</taxon>
        <taxon>Paenibacillus</taxon>
    </lineage>
</organism>
<sequence>MKLSNKTQKGRTSFLRKSFFSFLIISIIITVLLTTFLTFNYLRTTISLINGYNEKLIAQSNYSITYLDETAKKFGNALYTDKDIIAYLNMDENDVRVAIAASRVIDKHFLTLNDIDSVYLYNTGLDLYYSSRSGELKSSSAFSDQAIAKLLTDKKFVKEYRGRPIVASVDEATQPANVCSYILFEPGNTESGLKNAIVVNIRTKALTNSIQAINSSDAVPETSFFVVDTGGSILSMALSPDFAHDMSEVRTLGRKVQELDGNMNQVQKIDGISYLVSSSKSNANNWYIMGVTPFKKIFKDVITASIVSAGIVAAVFIFCAVICLFLARRLNNPIQAITKIINGEAPEKSNPLVSDTEEFQVILSVFESMKEQNLQLDKLMRETGYAAKQDLLNSLLSESSTYSMNTILDKLHDLDLDYIASNQLCMCLFKIDNYSVFRSENSQEERWALRYAIVNIASEIAEEIPCEIFSCDSDKFVVLVDCAEVTQFKLVQEKIERYLREVQSKTQQFIRISLSMTYSTLFKGMEHLPSMYNSMKGSIQLKIRYGHGCIISPYMMDEINMDDFHVPVKKEEQLIEKVLEGDIEGVFVIYQSIKKQLYNCSYNEIISCIIHLIYCLYSGVLSKMPAIKDNQDLFLQELLHNLQDAEVSTDIDDVMNTFLTKLCSKVMMLKNSSNNNDYLIQRILGIVEQEYSDTGLCLSSIAEKLRMSPNYVGRLFKTSYGQSIAQYIFDLRMKKLDDYMRSTNLTLSVIIEKIGLERNNYFYTRFKKHFGMSLSEYRLHLGHDVDDDD</sequence>
<keyword evidence="2" id="KW-0812">Transmembrane</keyword>
<dbReference type="InterPro" id="IPR018060">
    <property type="entry name" value="HTH_AraC"/>
</dbReference>
<feature type="domain" description="HTH araC/xylS-type" evidence="3">
    <location>
        <begin position="681"/>
        <end position="780"/>
    </location>
</feature>
<protein>
    <recommendedName>
        <fullName evidence="3">HTH araC/xylS-type domain-containing protein</fullName>
    </recommendedName>
</protein>
<keyword evidence="2" id="KW-1133">Transmembrane helix</keyword>
<gene>
    <name evidence="4" type="ORF">UQ64_23935</name>
</gene>
<feature type="transmembrane region" description="Helical" evidence="2">
    <location>
        <begin position="20"/>
        <end position="42"/>
    </location>
</feature>
<evidence type="ECO:0000259" key="3">
    <source>
        <dbReference type="PROSITE" id="PS01124"/>
    </source>
</evidence>
<evidence type="ECO:0000256" key="2">
    <source>
        <dbReference type="SAM" id="Phobius"/>
    </source>
</evidence>
<accession>A0A0W1ATK6</accession>
<dbReference type="PROSITE" id="PS01124">
    <property type="entry name" value="HTH_ARAC_FAMILY_2"/>
    <property type="match status" value="1"/>
</dbReference>
<dbReference type="RefSeq" id="WP_060625407.1">
    <property type="nucleotide sequence ID" value="NZ_LCZJ02000033.1"/>
</dbReference>
<comment type="caution">
    <text evidence="4">The sequence shown here is derived from an EMBL/GenBank/DDBJ whole genome shotgun (WGS) entry which is preliminary data.</text>
</comment>
<proteinExistence type="predicted"/>
<dbReference type="Proteomes" id="UP000054709">
    <property type="component" value="Unassembled WGS sequence"/>
</dbReference>
<keyword evidence="1" id="KW-0238">DNA-binding</keyword>
<dbReference type="GO" id="GO:0043565">
    <property type="term" value="F:sequence-specific DNA binding"/>
    <property type="evidence" value="ECO:0007669"/>
    <property type="project" value="InterPro"/>
</dbReference>
<evidence type="ECO:0000313" key="5">
    <source>
        <dbReference type="Proteomes" id="UP000054709"/>
    </source>
</evidence>
<dbReference type="PANTHER" id="PTHR43280">
    <property type="entry name" value="ARAC-FAMILY TRANSCRIPTIONAL REGULATOR"/>
    <property type="match status" value="1"/>
</dbReference>
<keyword evidence="5" id="KW-1185">Reference proteome</keyword>
<dbReference type="PANTHER" id="PTHR43280:SF2">
    <property type="entry name" value="HTH-TYPE TRANSCRIPTIONAL REGULATOR EXSA"/>
    <property type="match status" value="1"/>
</dbReference>
<dbReference type="SMART" id="SM00342">
    <property type="entry name" value="HTH_ARAC"/>
    <property type="match status" value="1"/>
</dbReference>
<evidence type="ECO:0000256" key="1">
    <source>
        <dbReference type="ARBA" id="ARBA00023125"/>
    </source>
</evidence>
<dbReference type="OrthoDB" id="2500523at2"/>
<feature type="transmembrane region" description="Helical" evidence="2">
    <location>
        <begin position="301"/>
        <end position="327"/>
    </location>
</feature>
<evidence type="ECO:0000313" key="4">
    <source>
        <dbReference type="EMBL" id="KTD84700.1"/>
    </source>
</evidence>
<keyword evidence="2" id="KW-0472">Membrane</keyword>
<dbReference type="EMBL" id="LCZJ02000033">
    <property type="protein sequence ID" value="KTD84700.1"/>
    <property type="molecule type" value="Genomic_DNA"/>
</dbReference>
<dbReference type="AlphaFoldDB" id="A0A0W1ATK6"/>
<name>A0A0W1ATK6_9BACL</name>